<reference evidence="15" key="1">
    <citation type="submission" date="2017-05" db="UniProtKB">
        <authorList>
            <consortium name="EnsemblMetazoa"/>
        </authorList>
    </citation>
    <scope>IDENTIFICATION</scope>
</reference>
<keyword evidence="6" id="KW-0325">Glycoprotein</keyword>
<dbReference type="AlphaFoldDB" id="A0A1X7URG3"/>
<evidence type="ECO:0000256" key="3">
    <source>
        <dbReference type="ARBA" id="ARBA00022729"/>
    </source>
</evidence>
<comment type="subunit">
    <text evidence="7">Heterodimer of an alpha and a beta subunit, produced by autocatalytic cleavage.</text>
</comment>
<feature type="chain" id="PRO_5010873047" description="N-acylethanolamine-hydrolyzing acid amidase" evidence="12">
    <location>
        <begin position="19"/>
        <end position="359"/>
    </location>
</feature>
<sequence>MSSSLVIFFSFLALTAVAKDVELPRFTVDLDQPPEERWTEIATQYTKELKETVEYFAKTYDELYAMLSILGGDIDKYIPDPYAGEIKGIASTTGVTAGEILFINIIYGLTAFGDKSSSSKSLLGCTSIVSQTESGNILHGRNLDYGISLLRNIAIIVDFQVSEVTTFTATTFAGYVGVLTGQKANSFTISLDERDQGDWHGNVMEAQKLGTSGFISFKIRDLLDDYSSDFKKVVNTIASTQFIAPFYAIVGGVSGDEGAIITHNRTTGIDVWRLDSSENRWFILETNYDHWTPPPESDDRRDPANKMMNETGLSNVSSDSMFKILSTPPVLNDGTIFTVLMSAADPTLYTGWIRNPDDS</sequence>
<dbReference type="Pfam" id="PF02275">
    <property type="entry name" value="CBAH"/>
    <property type="match status" value="1"/>
</dbReference>
<comment type="pathway">
    <text evidence="1">Lipid metabolism; fatty acid metabolism.</text>
</comment>
<evidence type="ECO:0000256" key="8">
    <source>
        <dbReference type="ARBA" id="ARBA00039046"/>
    </source>
</evidence>
<keyword evidence="5 10" id="KW-0443">Lipid metabolism</keyword>
<evidence type="ECO:0000256" key="5">
    <source>
        <dbReference type="ARBA" id="ARBA00023098"/>
    </source>
</evidence>
<dbReference type="Gene3D" id="3.60.60.10">
    <property type="entry name" value="Penicillin V Acylase, Chain A"/>
    <property type="match status" value="1"/>
</dbReference>
<feature type="domain" description="Choloylglycine hydrolase/NAAA C-terminal" evidence="13">
    <location>
        <begin position="125"/>
        <end position="308"/>
    </location>
</feature>
<evidence type="ECO:0000256" key="2">
    <source>
        <dbReference type="ARBA" id="ARBA00005730"/>
    </source>
</evidence>
<name>A0A1X7URG3_AMPQE</name>
<dbReference type="eggNOG" id="ENOG502QT7H">
    <property type="taxonomic scope" value="Eukaryota"/>
</dbReference>
<evidence type="ECO:0000313" key="15">
    <source>
        <dbReference type="EnsemblMetazoa" id="Aqu2.1.30251_001"/>
    </source>
</evidence>
<dbReference type="InParanoid" id="A0A1X7URG3"/>
<dbReference type="Pfam" id="PF15508">
    <property type="entry name" value="NAAA-beta"/>
    <property type="match status" value="1"/>
</dbReference>
<dbReference type="PANTHER" id="PTHR28583:SF4">
    <property type="entry name" value="N-ACYLETHANOLAMINE-HYDROLYZING ACID AMIDASE"/>
    <property type="match status" value="1"/>
</dbReference>
<organism evidence="15">
    <name type="scientific">Amphimedon queenslandica</name>
    <name type="common">Sponge</name>
    <dbReference type="NCBI Taxonomy" id="400682"/>
    <lineage>
        <taxon>Eukaryota</taxon>
        <taxon>Metazoa</taxon>
        <taxon>Porifera</taxon>
        <taxon>Demospongiae</taxon>
        <taxon>Heteroscleromorpha</taxon>
        <taxon>Haplosclerida</taxon>
        <taxon>Niphatidae</taxon>
        <taxon>Amphimedon</taxon>
    </lineage>
</organism>
<dbReference type="GO" id="GO:0006631">
    <property type="term" value="P:fatty acid metabolic process"/>
    <property type="evidence" value="ECO:0007669"/>
    <property type="project" value="InterPro"/>
</dbReference>
<evidence type="ECO:0000256" key="1">
    <source>
        <dbReference type="ARBA" id="ARBA00004872"/>
    </source>
</evidence>
<dbReference type="FunCoup" id="A0A1X7URG3">
    <property type="interactions" value="21"/>
</dbReference>
<accession>A0A1X7URG3</accession>
<evidence type="ECO:0000256" key="12">
    <source>
        <dbReference type="SAM" id="SignalP"/>
    </source>
</evidence>
<evidence type="ECO:0000256" key="11">
    <source>
        <dbReference type="PIRSR" id="PIRSR017632-1"/>
    </source>
</evidence>
<dbReference type="EC" id="3.5.1.60" evidence="8"/>
<dbReference type="EnsemblMetazoa" id="Aqu2.1.30251_001">
    <property type="protein sequence ID" value="Aqu2.1.30251_001"/>
    <property type="gene ID" value="Aqu2.1.30251"/>
</dbReference>
<dbReference type="GO" id="GO:0017064">
    <property type="term" value="F:fatty acid amide hydrolase activity"/>
    <property type="evidence" value="ECO:0007669"/>
    <property type="project" value="InterPro"/>
</dbReference>
<dbReference type="GO" id="GO:0005764">
    <property type="term" value="C:lysosome"/>
    <property type="evidence" value="ECO:0007669"/>
    <property type="project" value="UniProtKB-UniRule"/>
</dbReference>
<feature type="active site" description="Nucleophile" evidence="11">
    <location>
        <position position="125"/>
    </location>
</feature>
<feature type="signal peptide" evidence="12">
    <location>
        <begin position="1"/>
        <end position="18"/>
    </location>
</feature>
<evidence type="ECO:0000256" key="6">
    <source>
        <dbReference type="ARBA" id="ARBA00023180"/>
    </source>
</evidence>
<keyword evidence="4 10" id="KW-0378">Hydrolase</keyword>
<evidence type="ECO:0000256" key="4">
    <source>
        <dbReference type="ARBA" id="ARBA00022801"/>
    </source>
</evidence>
<dbReference type="OrthoDB" id="5273684at2759"/>
<evidence type="ECO:0000259" key="14">
    <source>
        <dbReference type="Pfam" id="PF15508"/>
    </source>
</evidence>
<dbReference type="InterPro" id="IPR029130">
    <property type="entry name" value="Acid_ceramidase_N"/>
</dbReference>
<evidence type="ECO:0000256" key="10">
    <source>
        <dbReference type="PIRNR" id="PIRNR017632"/>
    </source>
</evidence>
<evidence type="ECO:0000256" key="7">
    <source>
        <dbReference type="ARBA" id="ARBA00038527"/>
    </source>
</evidence>
<evidence type="ECO:0000259" key="13">
    <source>
        <dbReference type="Pfam" id="PF02275"/>
    </source>
</evidence>
<proteinExistence type="inferred from homology"/>
<comment type="similarity">
    <text evidence="2 10">Belongs to the acid ceramidase family.</text>
</comment>
<dbReference type="InterPro" id="IPR016699">
    <property type="entry name" value="Acid_ceramidase-like"/>
</dbReference>
<protein>
    <recommendedName>
        <fullName evidence="9">N-acylethanolamine-hydrolyzing acid amidase</fullName>
        <ecNumber evidence="8">3.5.1.60</ecNumber>
    </recommendedName>
</protein>
<feature type="domain" description="Acid ceramidase N-terminal" evidence="14">
    <location>
        <begin position="23"/>
        <end position="76"/>
    </location>
</feature>
<keyword evidence="3 12" id="KW-0732">Signal</keyword>
<dbReference type="OMA" id="RMTIHTT"/>
<evidence type="ECO:0000256" key="9">
    <source>
        <dbReference type="ARBA" id="ARBA00040404"/>
    </source>
</evidence>
<dbReference type="PANTHER" id="PTHR28583">
    <property type="entry name" value="ACID AMIDASE"/>
    <property type="match status" value="1"/>
</dbReference>
<dbReference type="GO" id="GO:0047412">
    <property type="term" value="F:N-(long-chain-acyl)ethanolamine deacylase activity"/>
    <property type="evidence" value="ECO:0007669"/>
    <property type="project" value="UniProtKB-EC"/>
</dbReference>
<dbReference type="InterPro" id="IPR029132">
    <property type="entry name" value="CBAH/NAAA_C"/>
</dbReference>
<dbReference type="PIRSF" id="PIRSF017632">
    <property type="entry name" value="Acid_ceramidase-like"/>
    <property type="match status" value="1"/>
</dbReference>